<accession>A0A0F9FRE6</accession>
<dbReference type="EMBL" id="LAZR01022708">
    <property type="protein sequence ID" value="KKL80936.1"/>
    <property type="molecule type" value="Genomic_DNA"/>
</dbReference>
<dbReference type="AlphaFoldDB" id="A0A0F9FRE6"/>
<protein>
    <submittedName>
        <fullName evidence="1">Uncharacterized protein</fullName>
    </submittedName>
</protein>
<organism evidence="1">
    <name type="scientific">marine sediment metagenome</name>
    <dbReference type="NCBI Taxonomy" id="412755"/>
    <lineage>
        <taxon>unclassified sequences</taxon>
        <taxon>metagenomes</taxon>
        <taxon>ecological metagenomes</taxon>
    </lineage>
</organism>
<gene>
    <name evidence="1" type="ORF">LCGC14_1999780</name>
</gene>
<name>A0A0F9FRE6_9ZZZZ</name>
<evidence type="ECO:0000313" key="1">
    <source>
        <dbReference type="EMBL" id="KKL80936.1"/>
    </source>
</evidence>
<sequence length="139" mass="15065">MCCRLIVHGRGRVLREARERVFPLYAGVDYGVPGVLVEFTDGSAYFSLSGAGHMVTPESWVYAVKASVSLYNVARALGSPVELIHAGVPCDTKTIGSGGEADLSKLCWLGAPASKRKAEHLMRRSPYVRSHDKKMGVTE</sequence>
<proteinExistence type="predicted"/>
<reference evidence="1" key="1">
    <citation type="journal article" date="2015" name="Nature">
        <title>Complex archaea that bridge the gap between prokaryotes and eukaryotes.</title>
        <authorList>
            <person name="Spang A."/>
            <person name="Saw J.H."/>
            <person name="Jorgensen S.L."/>
            <person name="Zaremba-Niedzwiedzka K."/>
            <person name="Martijn J."/>
            <person name="Lind A.E."/>
            <person name="van Eijk R."/>
            <person name="Schleper C."/>
            <person name="Guy L."/>
            <person name="Ettema T.J."/>
        </authorList>
    </citation>
    <scope>NUCLEOTIDE SEQUENCE</scope>
</reference>
<comment type="caution">
    <text evidence="1">The sequence shown here is derived from an EMBL/GenBank/DDBJ whole genome shotgun (WGS) entry which is preliminary data.</text>
</comment>